<sequence length="360" mass="42027">MYRVLIVDDDIATLYMLKRFKNWGQYGFFIAGEACDGKEALQKLAETRYELIITDIKMPGMDGIEFIQELRAQNLDICVILLSTHSDFQFAKQGIRFGVFEYMTKPLEESALSDILTRAKRFIDAKKEQEERINNLEKVYEEDNKAYYPGEHEKLIILQIINADTELENTANEAFAEICTLYDYDAAKVRVLANTLLFNIRTKIDERFPWLAKIEGTAAFSHIKELTGTEAIRLEFMARLGEMLEKVRKYQLNHPDSIIRKICQCVIDNIEKEINLEVIANEVHISRDYVGKLFKQKVECNFNDYVTKIKMEHAKYLIVSGDYKNYEISEKLGYKKTDYFSQLFKNYTGLTPMEYKKSNI</sequence>
<dbReference type="GO" id="GO:0005737">
    <property type="term" value="C:cytoplasm"/>
    <property type="evidence" value="ECO:0007669"/>
    <property type="project" value="UniProtKB-SubCell"/>
</dbReference>
<evidence type="ECO:0000313" key="15">
    <source>
        <dbReference type="Proteomes" id="UP000014155"/>
    </source>
</evidence>
<protein>
    <recommendedName>
        <fullName evidence="2">Stage 0 sporulation protein A homolog</fullName>
    </recommendedName>
</protein>
<gene>
    <name evidence="14" type="ORF">CTER_5269</name>
</gene>
<keyword evidence="11" id="KW-0175">Coiled coil</keyword>
<name>S0FF16_RUMCE</name>
<comment type="function">
    <text evidence="9">May play the central regulatory role in sporulation. It may be an element of the effector pathway responsible for the activation of sporulation genes in response to nutritional stress. Spo0A may act in concert with spo0H (a sigma factor) to control the expression of some genes that are critical to the sporulation process.</text>
</comment>
<keyword evidence="5" id="KW-0902">Two-component regulatory system</keyword>
<keyword evidence="4 10" id="KW-0597">Phosphoprotein</keyword>
<evidence type="ECO:0000259" key="13">
    <source>
        <dbReference type="PROSITE" id="PS50110"/>
    </source>
</evidence>
<dbReference type="PROSITE" id="PS01124">
    <property type="entry name" value="HTH_ARAC_FAMILY_2"/>
    <property type="match status" value="1"/>
</dbReference>
<feature type="modified residue" description="4-aspartylphosphate" evidence="10">
    <location>
        <position position="55"/>
    </location>
</feature>
<evidence type="ECO:0000256" key="11">
    <source>
        <dbReference type="SAM" id="Coils"/>
    </source>
</evidence>
<dbReference type="Proteomes" id="UP000014155">
    <property type="component" value="Unassembled WGS sequence"/>
</dbReference>
<keyword evidence="15" id="KW-1185">Reference proteome</keyword>
<dbReference type="eggNOG" id="COG4753">
    <property type="taxonomic scope" value="Bacteria"/>
</dbReference>
<dbReference type="PATRIC" id="fig|1195236.3.peg.5406"/>
<dbReference type="GO" id="GO:0003700">
    <property type="term" value="F:DNA-binding transcription factor activity"/>
    <property type="evidence" value="ECO:0007669"/>
    <property type="project" value="InterPro"/>
</dbReference>
<feature type="coiled-coil region" evidence="11">
    <location>
        <begin position="119"/>
        <end position="146"/>
    </location>
</feature>
<evidence type="ECO:0000256" key="5">
    <source>
        <dbReference type="ARBA" id="ARBA00023012"/>
    </source>
</evidence>
<dbReference type="Pfam" id="PF00072">
    <property type="entry name" value="Response_reg"/>
    <property type="match status" value="1"/>
</dbReference>
<dbReference type="SUPFAM" id="SSF52172">
    <property type="entry name" value="CheY-like"/>
    <property type="match status" value="1"/>
</dbReference>
<evidence type="ECO:0000313" key="14">
    <source>
        <dbReference type="EMBL" id="EMS69190.1"/>
    </source>
</evidence>
<dbReference type="InterPro" id="IPR018060">
    <property type="entry name" value="HTH_AraC"/>
</dbReference>
<keyword evidence="3" id="KW-0963">Cytoplasm</keyword>
<evidence type="ECO:0000256" key="1">
    <source>
        <dbReference type="ARBA" id="ARBA00004496"/>
    </source>
</evidence>
<dbReference type="Pfam" id="PF12833">
    <property type="entry name" value="HTH_18"/>
    <property type="match status" value="1"/>
</dbReference>
<evidence type="ECO:0000256" key="10">
    <source>
        <dbReference type="PROSITE-ProRule" id="PRU00169"/>
    </source>
</evidence>
<keyword evidence="7" id="KW-0238">DNA-binding</keyword>
<dbReference type="PROSITE" id="PS50110">
    <property type="entry name" value="RESPONSE_REGULATORY"/>
    <property type="match status" value="1"/>
</dbReference>
<dbReference type="Gene3D" id="1.10.10.60">
    <property type="entry name" value="Homeodomain-like"/>
    <property type="match status" value="2"/>
</dbReference>
<keyword evidence="6" id="KW-0805">Transcription regulation</keyword>
<dbReference type="InterPro" id="IPR011006">
    <property type="entry name" value="CheY-like_superfamily"/>
</dbReference>
<feature type="domain" description="Response regulatory" evidence="13">
    <location>
        <begin position="3"/>
        <end position="120"/>
    </location>
</feature>
<dbReference type="SMART" id="SM00448">
    <property type="entry name" value="REC"/>
    <property type="match status" value="1"/>
</dbReference>
<dbReference type="SUPFAM" id="SSF46689">
    <property type="entry name" value="Homeodomain-like"/>
    <property type="match status" value="1"/>
</dbReference>
<dbReference type="PANTHER" id="PTHR42713:SF3">
    <property type="entry name" value="TRANSCRIPTIONAL REGULATORY PROTEIN HPTR"/>
    <property type="match status" value="1"/>
</dbReference>
<reference evidence="14 15" key="1">
    <citation type="journal article" date="2013" name="Genome Announc.">
        <title>Draft Genome Sequence of the Cellulolytic, Mesophilic, Anaerobic Bacterium Clostridium termitidis Strain CT1112 (DSM 5398).</title>
        <authorList>
            <person name="Lal S."/>
            <person name="Ramachandran U."/>
            <person name="Zhang X."/>
            <person name="Munir R."/>
            <person name="Sparling R."/>
            <person name="Levin D.B."/>
        </authorList>
    </citation>
    <scope>NUCLEOTIDE SEQUENCE [LARGE SCALE GENOMIC DNA]</scope>
    <source>
        <strain evidence="14 15">CT1112</strain>
    </source>
</reference>
<dbReference type="InterPro" id="IPR009057">
    <property type="entry name" value="Homeodomain-like_sf"/>
</dbReference>
<comment type="subcellular location">
    <subcellularLocation>
        <location evidence="1">Cytoplasm</location>
    </subcellularLocation>
</comment>
<keyword evidence="8" id="KW-0804">Transcription</keyword>
<dbReference type="AlphaFoldDB" id="S0FF16"/>
<dbReference type="GO" id="GO:0043565">
    <property type="term" value="F:sequence-specific DNA binding"/>
    <property type="evidence" value="ECO:0007669"/>
    <property type="project" value="InterPro"/>
</dbReference>
<dbReference type="eggNOG" id="COG2207">
    <property type="taxonomic scope" value="Bacteria"/>
</dbReference>
<comment type="caution">
    <text evidence="14">The sequence shown here is derived from an EMBL/GenBank/DDBJ whole genome shotgun (WGS) entry which is preliminary data.</text>
</comment>
<evidence type="ECO:0000256" key="6">
    <source>
        <dbReference type="ARBA" id="ARBA00023015"/>
    </source>
</evidence>
<evidence type="ECO:0000256" key="3">
    <source>
        <dbReference type="ARBA" id="ARBA00022490"/>
    </source>
</evidence>
<dbReference type="STRING" id="1195236.CTER_5269"/>
<accession>S0FF16</accession>
<dbReference type="EMBL" id="AORV01000072">
    <property type="protein sequence ID" value="EMS69190.1"/>
    <property type="molecule type" value="Genomic_DNA"/>
</dbReference>
<proteinExistence type="predicted"/>
<dbReference type="SMART" id="SM00342">
    <property type="entry name" value="HTH_ARAC"/>
    <property type="match status" value="1"/>
</dbReference>
<evidence type="ECO:0000256" key="8">
    <source>
        <dbReference type="ARBA" id="ARBA00023163"/>
    </source>
</evidence>
<dbReference type="CDD" id="cd17536">
    <property type="entry name" value="REC_YesN-like"/>
    <property type="match status" value="1"/>
</dbReference>
<evidence type="ECO:0000259" key="12">
    <source>
        <dbReference type="PROSITE" id="PS01124"/>
    </source>
</evidence>
<feature type="domain" description="HTH araC/xylS-type" evidence="12">
    <location>
        <begin position="260"/>
        <end position="358"/>
    </location>
</feature>
<organism evidence="14 15">
    <name type="scientific">Ruminiclostridium cellobioparum subsp. termitidis CT1112</name>
    <dbReference type="NCBI Taxonomy" id="1195236"/>
    <lineage>
        <taxon>Bacteria</taxon>
        <taxon>Bacillati</taxon>
        <taxon>Bacillota</taxon>
        <taxon>Clostridia</taxon>
        <taxon>Eubacteriales</taxon>
        <taxon>Oscillospiraceae</taxon>
        <taxon>Ruminiclostridium</taxon>
    </lineage>
</organism>
<dbReference type="InterPro" id="IPR051552">
    <property type="entry name" value="HptR"/>
</dbReference>
<evidence type="ECO:0000256" key="7">
    <source>
        <dbReference type="ARBA" id="ARBA00023125"/>
    </source>
</evidence>
<evidence type="ECO:0000256" key="9">
    <source>
        <dbReference type="ARBA" id="ARBA00024867"/>
    </source>
</evidence>
<dbReference type="GO" id="GO:0000160">
    <property type="term" value="P:phosphorelay signal transduction system"/>
    <property type="evidence" value="ECO:0007669"/>
    <property type="project" value="UniProtKB-KW"/>
</dbReference>
<dbReference type="Gene3D" id="3.40.50.2300">
    <property type="match status" value="1"/>
</dbReference>
<evidence type="ECO:0000256" key="2">
    <source>
        <dbReference type="ARBA" id="ARBA00018672"/>
    </source>
</evidence>
<dbReference type="InterPro" id="IPR001789">
    <property type="entry name" value="Sig_transdc_resp-reg_receiver"/>
</dbReference>
<evidence type="ECO:0000256" key="4">
    <source>
        <dbReference type="ARBA" id="ARBA00022553"/>
    </source>
</evidence>
<dbReference type="RefSeq" id="WP_004630973.1">
    <property type="nucleotide sequence ID" value="NZ_AORV01000072.1"/>
</dbReference>
<dbReference type="PANTHER" id="PTHR42713">
    <property type="entry name" value="HISTIDINE KINASE-RELATED"/>
    <property type="match status" value="1"/>
</dbReference>